<accession>A0A5N7CCL1</accession>
<evidence type="ECO:0000313" key="1">
    <source>
        <dbReference type="EMBL" id="KAE8391844.1"/>
    </source>
</evidence>
<dbReference type="AlphaFoldDB" id="A0A5N7CCL1"/>
<gene>
    <name evidence="1" type="ORF">BDV23DRAFT_152706</name>
</gene>
<dbReference type="EMBL" id="ML735242">
    <property type="protein sequence ID" value="KAE8391844.1"/>
    <property type="molecule type" value="Genomic_DNA"/>
</dbReference>
<reference evidence="1" key="1">
    <citation type="submission" date="2019-04" db="EMBL/GenBank/DDBJ databases">
        <title>Friends and foes A comparative genomics studyof 23 Aspergillus species from section Flavi.</title>
        <authorList>
            <consortium name="DOE Joint Genome Institute"/>
            <person name="Kjaerbolling I."/>
            <person name="Vesth T."/>
            <person name="Frisvad J.C."/>
            <person name="Nybo J.L."/>
            <person name="Theobald S."/>
            <person name="Kildgaard S."/>
            <person name="Isbrandt T."/>
            <person name="Kuo A."/>
            <person name="Sato A."/>
            <person name="Lyhne E.K."/>
            <person name="Kogle M.E."/>
            <person name="Wiebenga A."/>
            <person name="Kun R.S."/>
            <person name="Lubbers R.J."/>
            <person name="Makela M.R."/>
            <person name="Barry K."/>
            <person name="Chovatia M."/>
            <person name="Clum A."/>
            <person name="Daum C."/>
            <person name="Haridas S."/>
            <person name="He G."/>
            <person name="LaButti K."/>
            <person name="Lipzen A."/>
            <person name="Mondo S."/>
            <person name="Riley R."/>
            <person name="Salamov A."/>
            <person name="Simmons B.A."/>
            <person name="Magnuson J.K."/>
            <person name="Henrissat B."/>
            <person name="Mortensen U.H."/>
            <person name="Larsen T.O."/>
            <person name="Devries R.P."/>
            <person name="Grigoriev I.V."/>
            <person name="Machida M."/>
            <person name="Baker S.E."/>
            <person name="Andersen M.R."/>
        </authorList>
    </citation>
    <scope>NUCLEOTIDE SEQUENCE [LARGE SCALE GENOMIC DNA]</scope>
    <source>
        <strain evidence="1">IBT 14317</strain>
    </source>
</reference>
<sequence>MSRILPKWRWETLARWQDPSMMPRLGHYRPRRPARPVIDDIPHPLPYYFPHHPLPLCLCSCHSCPLSLVFLSSLGNFGTSIFDRRYWAYFRPGLRTARTTRDSKEAKKEKPHNFKNHLRASCFHNHPLHAMPAPCLIPPPRFPSVSSRSDVFISLNGSHSFLSFQTSPPSYFSPSLALIPVFAPTLF</sequence>
<protein>
    <submittedName>
        <fullName evidence="1">Uncharacterized protein</fullName>
    </submittedName>
</protein>
<name>A0A5N7CCL1_PETAA</name>
<dbReference type="Proteomes" id="UP000326877">
    <property type="component" value="Unassembled WGS sequence"/>
</dbReference>
<proteinExistence type="predicted"/>
<organism evidence="1">
    <name type="scientific">Petromyces alliaceus</name>
    <name type="common">Aspergillus alliaceus</name>
    <dbReference type="NCBI Taxonomy" id="209559"/>
    <lineage>
        <taxon>Eukaryota</taxon>
        <taxon>Fungi</taxon>
        <taxon>Dikarya</taxon>
        <taxon>Ascomycota</taxon>
        <taxon>Pezizomycotina</taxon>
        <taxon>Eurotiomycetes</taxon>
        <taxon>Eurotiomycetidae</taxon>
        <taxon>Eurotiales</taxon>
        <taxon>Aspergillaceae</taxon>
        <taxon>Aspergillus</taxon>
        <taxon>Aspergillus subgen. Circumdati</taxon>
    </lineage>
</organism>